<feature type="compositionally biased region" description="Polar residues" evidence="1">
    <location>
        <begin position="388"/>
        <end position="399"/>
    </location>
</feature>
<evidence type="ECO:0000256" key="1">
    <source>
        <dbReference type="SAM" id="MobiDB-lite"/>
    </source>
</evidence>
<feature type="compositionally biased region" description="Low complexity" evidence="1">
    <location>
        <begin position="251"/>
        <end position="267"/>
    </location>
</feature>
<organism evidence="2 3">
    <name type="scientific">Hortaea werneckii</name>
    <name type="common">Black yeast</name>
    <name type="synonym">Cladosporium werneckii</name>
    <dbReference type="NCBI Taxonomy" id="91943"/>
    <lineage>
        <taxon>Eukaryota</taxon>
        <taxon>Fungi</taxon>
        <taxon>Dikarya</taxon>
        <taxon>Ascomycota</taxon>
        <taxon>Pezizomycotina</taxon>
        <taxon>Dothideomycetes</taxon>
        <taxon>Dothideomycetidae</taxon>
        <taxon>Mycosphaerellales</taxon>
        <taxon>Teratosphaeriaceae</taxon>
        <taxon>Hortaea</taxon>
    </lineage>
</organism>
<dbReference type="AlphaFoldDB" id="A0A3M7E5Z4"/>
<feature type="region of interest" description="Disordered" evidence="1">
    <location>
        <begin position="47"/>
        <end position="75"/>
    </location>
</feature>
<evidence type="ECO:0008006" key="4">
    <source>
        <dbReference type="Google" id="ProtNLM"/>
    </source>
</evidence>
<evidence type="ECO:0000313" key="2">
    <source>
        <dbReference type="EMBL" id="RMY71998.1"/>
    </source>
</evidence>
<sequence>MAPSCACRGPEEADEAEYFTLLFPLLQWWGSVDWLVRNVEVAHLPDTRPRSAGKMRGNTRQRPASHHGPPAHAQSPIAPARKIFNCIVDDTALVAGVKRSTRNGIRQWVKNGQIRLFVPLHALEQLGKQKGMTNRHGEDVRETLQWLDDATNKYPNAVTLQGGDQYYENWNEVERFAVPRTLFSENDHIPEPEPEPETNGLPEQAGKLSLEDKPQKVSGSSAASAGSGSASPSSMQSERSSLSPVSPPTSPTKDMSSPAKSMSKPAPETITSSSASVPQRLQPLLNYILWRIHQELNPAAALESFIFLCNDPNKVQYARGFDIRSKRLEQLRDVIGREDRDWRNRQSMLNRENQQQSSPTATNPSKDAEEDDDEVVYKPPVPRGPAAVTQQQPQRSQANVMDPNEFGRNTQPAHQETQPTTPRTNHAQPQQARGGHASNGNCGNQRGGMRGSPRGRGTALNGRGGFAPGSRVPAAMQPGVQPNGEIDPDSFARPRGSGYTGRGGRKLWVPT</sequence>
<feature type="compositionally biased region" description="Basic residues" evidence="1">
    <location>
        <begin position="51"/>
        <end position="65"/>
    </location>
</feature>
<feature type="compositionally biased region" description="Polar residues" evidence="1">
    <location>
        <begin position="347"/>
        <end position="365"/>
    </location>
</feature>
<feature type="region of interest" description="Disordered" evidence="1">
    <location>
        <begin position="185"/>
        <end position="276"/>
    </location>
</feature>
<gene>
    <name evidence="2" type="ORF">D0863_04791</name>
</gene>
<dbReference type="VEuPathDB" id="FungiDB:BTJ68_07895"/>
<proteinExistence type="predicted"/>
<dbReference type="Proteomes" id="UP000269276">
    <property type="component" value="Unassembled WGS sequence"/>
</dbReference>
<dbReference type="OrthoDB" id="5361617at2759"/>
<name>A0A3M7E5Z4_HORWE</name>
<feature type="compositionally biased region" description="Polar residues" evidence="1">
    <location>
        <begin position="407"/>
        <end position="431"/>
    </location>
</feature>
<reference evidence="2 3" key="1">
    <citation type="journal article" date="2018" name="BMC Genomics">
        <title>Genomic evidence for intraspecific hybridization in a clonal and extremely halotolerant yeast.</title>
        <authorList>
            <person name="Gostincar C."/>
            <person name="Stajich J.E."/>
            <person name="Zupancic J."/>
            <person name="Zalar P."/>
            <person name="Gunde-Cimerman N."/>
        </authorList>
    </citation>
    <scope>NUCLEOTIDE SEQUENCE [LARGE SCALE GENOMIC DNA]</scope>
    <source>
        <strain evidence="2 3">EXF-2682</strain>
    </source>
</reference>
<feature type="compositionally biased region" description="Low complexity" evidence="1">
    <location>
        <begin position="218"/>
        <end position="244"/>
    </location>
</feature>
<accession>A0A3M7E5Z4</accession>
<dbReference type="EMBL" id="QWIP01000131">
    <property type="protein sequence ID" value="RMY71998.1"/>
    <property type="molecule type" value="Genomic_DNA"/>
</dbReference>
<evidence type="ECO:0000313" key="3">
    <source>
        <dbReference type="Proteomes" id="UP000269276"/>
    </source>
</evidence>
<feature type="region of interest" description="Disordered" evidence="1">
    <location>
        <begin position="347"/>
        <end position="511"/>
    </location>
</feature>
<protein>
    <recommendedName>
        <fullName evidence="4">PIN domain-containing protein</fullName>
    </recommendedName>
</protein>
<comment type="caution">
    <text evidence="2">The sequence shown here is derived from an EMBL/GenBank/DDBJ whole genome shotgun (WGS) entry which is preliminary data.</text>
</comment>